<dbReference type="AlphaFoldDB" id="A0AAV5SIJ4"/>
<reference evidence="6" key="1">
    <citation type="submission" date="2023-10" db="EMBL/GenBank/DDBJ databases">
        <title>Genome assembly of Pristionchus species.</title>
        <authorList>
            <person name="Yoshida K."/>
            <person name="Sommer R.J."/>
        </authorList>
    </citation>
    <scope>NUCLEOTIDE SEQUENCE</scope>
    <source>
        <strain evidence="6">RS0144</strain>
    </source>
</reference>
<evidence type="ECO:0000256" key="3">
    <source>
        <dbReference type="ARBA" id="ARBA00022989"/>
    </source>
</evidence>
<name>A0AAV5SIJ4_9BILA</name>
<dbReference type="Proteomes" id="UP001432027">
    <property type="component" value="Unassembled WGS sequence"/>
</dbReference>
<feature type="transmembrane region" description="Helical" evidence="5">
    <location>
        <begin position="12"/>
        <end position="32"/>
    </location>
</feature>
<keyword evidence="3 5" id="KW-1133">Transmembrane helix</keyword>
<accession>A0AAV5SIJ4</accession>
<evidence type="ECO:0000256" key="5">
    <source>
        <dbReference type="SAM" id="Phobius"/>
    </source>
</evidence>
<comment type="subcellular location">
    <subcellularLocation>
        <location evidence="1">Membrane</location>
        <topology evidence="1">Multi-pass membrane protein</topology>
    </subcellularLocation>
</comment>
<keyword evidence="4 5" id="KW-0472">Membrane</keyword>
<evidence type="ECO:0000256" key="4">
    <source>
        <dbReference type="ARBA" id="ARBA00023136"/>
    </source>
</evidence>
<protein>
    <submittedName>
        <fullName evidence="6">Uncharacterized protein</fullName>
    </submittedName>
</protein>
<dbReference type="EMBL" id="BTSX01000002">
    <property type="protein sequence ID" value="GMS82477.1"/>
    <property type="molecule type" value="Genomic_DNA"/>
</dbReference>
<gene>
    <name evidence="6" type="ORF">PENTCL1PPCAC_4652</name>
</gene>
<evidence type="ECO:0000313" key="6">
    <source>
        <dbReference type="EMBL" id="GMS82477.1"/>
    </source>
</evidence>
<keyword evidence="2 5" id="KW-0812">Transmembrane</keyword>
<dbReference type="InterPro" id="IPR051617">
    <property type="entry name" value="UNC-93-like_regulator"/>
</dbReference>
<dbReference type="PANTHER" id="PTHR23294:SF18">
    <property type="entry name" value="UNC93-LIKE PROTEIN MFSD11"/>
    <property type="match status" value="1"/>
</dbReference>
<feature type="non-terminal residue" evidence="6">
    <location>
        <position position="1"/>
    </location>
</feature>
<sequence>AFYIGSLFYMHTALFFFANIMLGFGYTLSYTATSTIQMQFSTRKKLARNSSKIWSIASWSLIVGGGIYMSAASKYPGRV</sequence>
<evidence type="ECO:0000256" key="2">
    <source>
        <dbReference type="ARBA" id="ARBA00022692"/>
    </source>
</evidence>
<dbReference type="Pfam" id="PF05978">
    <property type="entry name" value="UNC-93"/>
    <property type="match status" value="1"/>
</dbReference>
<evidence type="ECO:0000313" key="7">
    <source>
        <dbReference type="Proteomes" id="UP001432027"/>
    </source>
</evidence>
<keyword evidence="7" id="KW-1185">Reference proteome</keyword>
<organism evidence="6 7">
    <name type="scientific">Pristionchus entomophagus</name>
    <dbReference type="NCBI Taxonomy" id="358040"/>
    <lineage>
        <taxon>Eukaryota</taxon>
        <taxon>Metazoa</taxon>
        <taxon>Ecdysozoa</taxon>
        <taxon>Nematoda</taxon>
        <taxon>Chromadorea</taxon>
        <taxon>Rhabditida</taxon>
        <taxon>Rhabditina</taxon>
        <taxon>Diplogasteromorpha</taxon>
        <taxon>Diplogasteroidea</taxon>
        <taxon>Neodiplogasteridae</taxon>
        <taxon>Pristionchus</taxon>
    </lineage>
</organism>
<dbReference type="InterPro" id="IPR010291">
    <property type="entry name" value="Ion_channel_UNC-93"/>
</dbReference>
<comment type="caution">
    <text evidence="6">The sequence shown here is derived from an EMBL/GenBank/DDBJ whole genome shotgun (WGS) entry which is preliminary data.</text>
</comment>
<dbReference type="PANTHER" id="PTHR23294">
    <property type="entry name" value="ET TRANSLATION PRODUCT-RELATED"/>
    <property type="match status" value="1"/>
</dbReference>
<feature type="transmembrane region" description="Helical" evidence="5">
    <location>
        <begin position="53"/>
        <end position="71"/>
    </location>
</feature>
<dbReference type="GO" id="GO:0016020">
    <property type="term" value="C:membrane"/>
    <property type="evidence" value="ECO:0007669"/>
    <property type="project" value="UniProtKB-SubCell"/>
</dbReference>
<evidence type="ECO:0000256" key="1">
    <source>
        <dbReference type="ARBA" id="ARBA00004141"/>
    </source>
</evidence>
<proteinExistence type="predicted"/>
<feature type="non-terminal residue" evidence="6">
    <location>
        <position position="79"/>
    </location>
</feature>